<organism evidence="3 4">
    <name type="scientific">Elysia marginata</name>
    <dbReference type="NCBI Taxonomy" id="1093978"/>
    <lineage>
        <taxon>Eukaryota</taxon>
        <taxon>Metazoa</taxon>
        <taxon>Spiralia</taxon>
        <taxon>Lophotrochozoa</taxon>
        <taxon>Mollusca</taxon>
        <taxon>Gastropoda</taxon>
        <taxon>Heterobranchia</taxon>
        <taxon>Euthyneura</taxon>
        <taxon>Panpulmonata</taxon>
        <taxon>Sacoglossa</taxon>
        <taxon>Placobranchoidea</taxon>
        <taxon>Plakobranchidae</taxon>
        <taxon>Elysia</taxon>
    </lineage>
</organism>
<dbReference type="Pfam" id="PF00024">
    <property type="entry name" value="PAN_1"/>
    <property type="match status" value="1"/>
</dbReference>
<name>A0AAV4HI60_9GAST</name>
<sequence length="317" mass="34822">MLQRTSETTFYDLPTPKVRQENTFRCETFDYHFSLGTCRLSSVYPKEAAGKEKKGVNVYTRMYTSEYTKYDAVLAPATAADRTVSNVSSAEVCAKACTEATDFRCEAFEVCTATHTCSLRKTHRFSKMSTNVPGPTGSSLTGKPSCIHYSRDHLFDYIRRDHKRIKGHDEAQAEVTDVSRCAYLCASGEVLAMCASFEATQLQRGNTKCVFSSADPTNTSTSDLITEDTLSWALYTRANALPVVNPTAHTGTSNDATFCSEKDTEGNSETNIRVGIAIGTLILGALLGAAIVLIGGRIVSRRYHNTEDLHGLSTWKH</sequence>
<evidence type="ECO:0000313" key="3">
    <source>
        <dbReference type="EMBL" id="GFR97618.1"/>
    </source>
</evidence>
<dbReference type="PROSITE" id="PS50948">
    <property type="entry name" value="PAN"/>
    <property type="match status" value="1"/>
</dbReference>
<dbReference type="Proteomes" id="UP000762676">
    <property type="component" value="Unassembled WGS sequence"/>
</dbReference>
<gene>
    <name evidence="3" type="ORF">ElyMa_000997500</name>
</gene>
<accession>A0AAV4HI60</accession>
<keyword evidence="1" id="KW-0812">Transmembrane</keyword>
<comment type="caution">
    <text evidence="3">The sequence shown here is derived from an EMBL/GenBank/DDBJ whole genome shotgun (WGS) entry which is preliminary data.</text>
</comment>
<keyword evidence="4" id="KW-1185">Reference proteome</keyword>
<proteinExistence type="predicted"/>
<evidence type="ECO:0000313" key="4">
    <source>
        <dbReference type="Proteomes" id="UP000762676"/>
    </source>
</evidence>
<dbReference type="InterPro" id="IPR003609">
    <property type="entry name" value="Pan_app"/>
</dbReference>
<reference evidence="3 4" key="1">
    <citation type="journal article" date="2021" name="Elife">
        <title>Chloroplast acquisition without the gene transfer in kleptoplastic sea slugs, Plakobranchus ocellatus.</title>
        <authorList>
            <person name="Maeda T."/>
            <person name="Takahashi S."/>
            <person name="Yoshida T."/>
            <person name="Shimamura S."/>
            <person name="Takaki Y."/>
            <person name="Nagai Y."/>
            <person name="Toyoda A."/>
            <person name="Suzuki Y."/>
            <person name="Arimoto A."/>
            <person name="Ishii H."/>
            <person name="Satoh N."/>
            <person name="Nishiyama T."/>
            <person name="Hasebe M."/>
            <person name="Maruyama T."/>
            <person name="Minagawa J."/>
            <person name="Obokata J."/>
            <person name="Shigenobu S."/>
        </authorList>
    </citation>
    <scope>NUCLEOTIDE SEQUENCE [LARGE SCALE GENOMIC DNA]</scope>
</reference>
<keyword evidence="1" id="KW-1133">Transmembrane helix</keyword>
<keyword evidence="1" id="KW-0472">Membrane</keyword>
<feature type="domain" description="Apple" evidence="2">
    <location>
        <begin position="62"/>
        <end position="146"/>
    </location>
</feature>
<protein>
    <submittedName>
        <fullName evidence="3">Antigen B membrane protein</fullName>
    </submittedName>
</protein>
<evidence type="ECO:0000259" key="2">
    <source>
        <dbReference type="PROSITE" id="PS50948"/>
    </source>
</evidence>
<evidence type="ECO:0000256" key="1">
    <source>
        <dbReference type="SAM" id="Phobius"/>
    </source>
</evidence>
<dbReference type="EMBL" id="BMAT01002036">
    <property type="protein sequence ID" value="GFR97618.1"/>
    <property type="molecule type" value="Genomic_DNA"/>
</dbReference>
<dbReference type="Gene3D" id="3.50.4.10">
    <property type="entry name" value="Hepatocyte Growth Factor"/>
    <property type="match status" value="1"/>
</dbReference>
<feature type="transmembrane region" description="Helical" evidence="1">
    <location>
        <begin position="274"/>
        <end position="294"/>
    </location>
</feature>
<dbReference type="AlphaFoldDB" id="A0AAV4HI60"/>
<dbReference type="SUPFAM" id="SSF57414">
    <property type="entry name" value="Hairpin loop containing domain-like"/>
    <property type="match status" value="1"/>
</dbReference>